<comment type="caution">
    <text evidence="3">The sequence shown here is derived from an EMBL/GenBank/DDBJ whole genome shotgun (WGS) entry which is preliminary data.</text>
</comment>
<name>A0A7Y2E5T6_UNCEI</name>
<organism evidence="3 4">
    <name type="scientific">Eiseniibacteriota bacterium</name>
    <dbReference type="NCBI Taxonomy" id="2212470"/>
    <lineage>
        <taxon>Bacteria</taxon>
        <taxon>Candidatus Eiseniibacteriota</taxon>
    </lineage>
</organism>
<sequence length="154" mass="17849">MQNRPEPYPERVRLEGNKVTTTIRVRYGETDKMGFAYYANYLLWFEVMRGDFMRAVGLPYQAMEEKEGLYLPISESHVRYLAPARYDDVLDISAWISQLKSRAIRFEYEIHIAGQLIATGYTSHVPIDLEGKPKRFSRELLDSLGVFLKTSSSD</sequence>
<dbReference type="Proteomes" id="UP000547674">
    <property type="component" value="Unassembled WGS sequence"/>
</dbReference>
<keyword evidence="2" id="KW-0378">Hydrolase</keyword>
<gene>
    <name evidence="3" type="ORF">HKN21_03130</name>
</gene>
<evidence type="ECO:0000256" key="1">
    <source>
        <dbReference type="ARBA" id="ARBA00005953"/>
    </source>
</evidence>
<dbReference type="NCBIfam" id="TIGR00051">
    <property type="entry name" value="YbgC/FadM family acyl-CoA thioesterase"/>
    <property type="match status" value="1"/>
</dbReference>
<dbReference type="CDD" id="cd00586">
    <property type="entry name" value="4HBT"/>
    <property type="match status" value="1"/>
</dbReference>
<accession>A0A7Y2E5T6</accession>
<proteinExistence type="inferred from homology"/>
<dbReference type="PANTHER" id="PTHR31793:SF27">
    <property type="entry name" value="NOVEL THIOESTERASE SUPERFAMILY DOMAIN AND SAPOSIN A-TYPE DOMAIN CONTAINING PROTEIN (0610012H03RIK)"/>
    <property type="match status" value="1"/>
</dbReference>
<dbReference type="PANTHER" id="PTHR31793">
    <property type="entry name" value="4-HYDROXYBENZOYL-COA THIOESTERASE FAMILY MEMBER"/>
    <property type="match status" value="1"/>
</dbReference>
<dbReference type="Gene3D" id="3.10.129.10">
    <property type="entry name" value="Hotdog Thioesterase"/>
    <property type="match status" value="1"/>
</dbReference>
<reference evidence="3 4" key="1">
    <citation type="submission" date="2020-03" db="EMBL/GenBank/DDBJ databases">
        <title>Metabolic flexibility allows generalist bacteria to become dominant in a frequently disturbed ecosystem.</title>
        <authorList>
            <person name="Chen Y.-J."/>
            <person name="Leung P.M."/>
            <person name="Bay S.K."/>
            <person name="Hugenholtz P."/>
            <person name="Kessler A.J."/>
            <person name="Shelley G."/>
            <person name="Waite D.W."/>
            <person name="Cook P.L."/>
            <person name="Greening C."/>
        </authorList>
    </citation>
    <scope>NUCLEOTIDE SEQUENCE [LARGE SCALE GENOMIC DNA]</scope>
    <source>
        <strain evidence="3">SS_bin_28</strain>
    </source>
</reference>
<dbReference type="SUPFAM" id="SSF54637">
    <property type="entry name" value="Thioesterase/thiol ester dehydrase-isomerase"/>
    <property type="match status" value="1"/>
</dbReference>
<dbReference type="PIRSF" id="PIRSF003230">
    <property type="entry name" value="YbgC"/>
    <property type="match status" value="1"/>
</dbReference>
<dbReference type="GO" id="GO:0047617">
    <property type="term" value="F:fatty acyl-CoA hydrolase activity"/>
    <property type="evidence" value="ECO:0007669"/>
    <property type="project" value="TreeGrafter"/>
</dbReference>
<dbReference type="EMBL" id="JABDJR010000115">
    <property type="protein sequence ID" value="NNF05731.1"/>
    <property type="molecule type" value="Genomic_DNA"/>
</dbReference>
<evidence type="ECO:0000313" key="3">
    <source>
        <dbReference type="EMBL" id="NNF05731.1"/>
    </source>
</evidence>
<dbReference type="Pfam" id="PF13279">
    <property type="entry name" value="4HBT_2"/>
    <property type="match status" value="1"/>
</dbReference>
<evidence type="ECO:0000256" key="2">
    <source>
        <dbReference type="ARBA" id="ARBA00022801"/>
    </source>
</evidence>
<evidence type="ECO:0000313" key="4">
    <source>
        <dbReference type="Proteomes" id="UP000547674"/>
    </source>
</evidence>
<dbReference type="InterPro" id="IPR029069">
    <property type="entry name" value="HotDog_dom_sf"/>
</dbReference>
<dbReference type="InterPro" id="IPR050563">
    <property type="entry name" value="4-hydroxybenzoyl-CoA_TE"/>
</dbReference>
<dbReference type="AlphaFoldDB" id="A0A7Y2E5T6"/>
<protein>
    <submittedName>
        <fullName evidence="3">Acyl-CoA thioesterase</fullName>
    </submittedName>
</protein>
<comment type="similarity">
    <text evidence="1">Belongs to the 4-hydroxybenzoyl-CoA thioesterase family.</text>
</comment>
<dbReference type="InterPro" id="IPR006684">
    <property type="entry name" value="YbgC/YbaW"/>
</dbReference>